<evidence type="ECO:0000313" key="2">
    <source>
        <dbReference type="EMBL" id="KRY93895.1"/>
    </source>
</evidence>
<organism evidence="2 3">
    <name type="scientific">Trichinella zimbabwensis</name>
    <dbReference type="NCBI Taxonomy" id="268475"/>
    <lineage>
        <taxon>Eukaryota</taxon>
        <taxon>Metazoa</taxon>
        <taxon>Ecdysozoa</taxon>
        <taxon>Nematoda</taxon>
        <taxon>Enoplea</taxon>
        <taxon>Dorylaimia</taxon>
        <taxon>Trichinellida</taxon>
        <taxon>Trichinellidae</taxon>
        <taxon>Trichinella</taxon>
    </lineage>
</organism>
<accession>A0A0V1G6E5</accession>
<dbReference type="EMBL" id="JYDP01005968">
    <property type="protein sequence ID" value="KRY93895.1"/>
    <property type="molecule type" value="Genomic_DNA"/>
</dbReference>
<comment type="caution">
    <text evidence="2">The sequence shown here is derived from an EMBL/GenBank/DDBJ whole genome shotgun (WGS) entry which is preliminary data.</text>
</comment>
<evidence type="ECO:0000313" key="3">
    <source>
        <dbReference type="Proteomes" id="UP000055024"/>
    </source>
</evidence>
<dbReference type="Proteomes" id="UP000055024">
    <property type="component" value="Unassembled WGS sequence"/>
</dbReference>
<name>A0A0V1G6E5_9BILA</name>
<dbReference type="STRING" id="268475.A0A0V1G6E5"/>
<feature type="non-terminal residue" evidence="2">
    <location>
        <position position="64"/>
    </location>
</feature>
<keyword evidence="3" id="KW-1185">Reference proteome</keyword>
<dbReference type="OrthoDB" id="8195432at2759"/>
<sequence>LPEEEEVPAEPRTILGEPSTATTIVDEEISAKIPSRADTTAPQMICRIGQWCVWPQDYHSIPAP</sequence>
<evidence type="ECO:0000256" key="1">
    <source>
        <dbReference type="SAM" id="MobiDB-lite"/>
    </source>
</evidence>
<feature type="non-terminal residue" evidence="2">
    <location>
        <position position="1"/>
    </location>
</feature>
<dbReference type="AlphaFoldDB" id="A0A0V1G6E5"/>
<proteinExistence type="predicted"/>
<feature type="region of interest" description="Disordered" evidence="1">
    <location>
        <begin position="1"/>
        <end position="27"/>
    </location>
</feature>
<reference evidence="2 3" key="1">
    <citation type="submission" date="2015-01" db="EMBL/GenBank/DDBJ databases">
        <title>Evolution of Trichinella species and genotypes.</title>
        <authorList>
            <person name="Korhonen P.K."/>
            <person name="Edoardo P."/>
            <person name="Giuseppe L.R."/>
            <person name="Gasser R.B."/>
        </authorList>
    </citation>
    <scope>NUCLEOTIDE SEQUENCE [LARGE SCALE GENOMIC DNA]</scope>
    <source>
        <strain evidence="2">ISS1029</strain>
    </source>
</reference>
<gene>
    <name evidence="2" type="ORF">T11_17000</name>
</gene>
<protein>
    <submittedName>
        <fullName evidence="2">Uncharacterized protein</fullName>
    </submittedName>
</protein>